<evidence type="ECO:0000256" key="3">
    <source>
        <dbReference type="ARBA" id="ARBA00012293"/>
    </source>
</evidence>
<accession>A0A1H9VFR7</accession>
<dbReference type="EC" id="1.13.12.19" evidence="4"/>
<dbReference type="STRING" id="641238.SAMN04490244_10786"/>
<keyword evidence="14" id="KW-1185">Reference proteome</keyword>
<evidence type="ECO:0000256" key="7">
    <source>
        <dbReference type="ARBA" id="ARBA00031011"/>
    </source>
</evidence>
<keyword evidence="11" id="KW-0408">Iron</keyword>
<dbReference type="PANTHER" id="PTHR47990">
    <property type="entry name" value="2-OXOGLUTARATE (2OG) AND FE(II)-DEPENDENT OXYGENASE SUPERFAMILY PROTEIN-RELATED"/>
    <property type="match status" value="1"/>
</dbReference>
<evidence type="ECO:0000256" key="9">
    <source>
        <dbReference type="ARBA" id="ARBA00047725"/>
    </source>
</evidence>
<evidence type="ECO:0000256" key="6">
    <source>
        <dbReference type="ARBA" id="ARBA00022666"/>
    </source>
</evidence>
<gene>
    <name evidence="13" type="ORF">SAMN04490244_10786</name>
</gene>
<keyword evidence="11" id="KW-0560">Oxidoreductase</keyword>
<evidence type="ECO:0000256" key="8">
    <source>
        <dbReference type="ARBA" id="ARBA00031282"/>
    </source>
</evidence>
<sequence>MIPVLDWQRFLSGDAAGFVADLGRACRGPGFFLLTNHAIPTALTDGIFGAAERFFALPEAQKAPLDIRRNPHNRGWVPGGSESLDAASGQVDRKEAFNVGLDLAPDDPRILAGEPFRGVNLWPALDGFDAACLAYYDAAWRQGTALMGAVARDLGLSPAHFDGAFRAPLATLRLLHYPPGGGGIGAGAHTDYGALTLLATDGEPGLQVLPRGGEWTDVPHLEGALVVNIGDCLMRWTNDIYASTPHRVRPPRRQRRSVAFFLDPDPDAEIAALPGTGAPVYPPVTGAAYLRSRLEATYSEDT</sequence>
<evidence type="ECO:0000256" key="1">
    <source>
        <dbReference type="ARBA" id="ARBA00001954"/>
    </source>
</evidence>
<dbReference type="InterPro" id="IPR050231">
    <property type="entry name" value="Iron_ascorbate_oxido_reductase"/>
</dbReference>
<dbReference type="Proteomes" id="UP000198885">
    <property type="component" value="Unassembled WGS sequence"/>
</dbReference>
<comment type="catalytic activity">
    <reaction evidence="10">
        <text>L-arginine + 2-oxoglutarate + O2 = guanidine + L-glutamate 5-semialdehyde + succinate + CO2</text>
        <dbReference type="Rhea" id="RHEA:31535"/>
        <dbReference type="ChEBI" id="CHEBI:15379"/>
        <dbReference type="ChEBI" id="CHEBI:16526"/>
        <dbReference type="ChEBI" id="CHEBI:16810"/>
        <dbReference type="ChEBI" id="CHEBI:30031"/>
        <dbReference type="ChEBI" id="CHEBI:30087"/>
        <dbReference type="ChEBI" id="CHEBI:32682"/>
        <dbReference type="ChEBI" id="CHEBI:58066"/>
        <dbReference type="EC" id="1.14.20.7"/>
    </reaction>
</comment>
<dbReference type="InterPro" id="IPR044861">
    <property type="entry name" value="IPNS-like_FE2OG_OXY"/>
</dbReference>
<comment type="catalytic activity">
    <reaction evidence="9">
        <text>2-oxoglutarate + O2 + 2 H(+) = ethene + 3 CO2 + H2O</text>
        <dbReference type="Rhea" id="RHEA:31523"/>
        <dbReference type="ChEBI" id="CHEBI:15377"/>
        <dbReference type="ChEBI" id="CHEBI:15378"/>
        <dbReference type="ChEBI" id="CHEBI:15379"/>
        <dbReference type="ChEBI" id="CHEBI:16526"/>
        <dbReference type="ChEBI" id="CHEBI:16810"/>
        <dbReference type="ChEBI" id="CHEBI:18153"/>
        <dbReference type="EC" id="1.13.12.19"/>
    </reaction>
</comment>
<dbReference type="RefSeq" id="WP_092694278.1">
    <property type="nucleotide sequence ID" value="NZ_FOGU01000007.1"/>
</dbReference>
<dbReference type="Pfam" id="PF03171">
    <property type="entry name" value="2OG-FeII_Oxy"/>
    <property type="match status" value="1"/>
</dbReference>
<proteinExistence type="inferred from homology"/>
<organism evidence="13 14">
    <name type="scientific">Tranquillimonas rosea</name>
    <dbReference type="NCBI Taxonomy" id="641238"/>
    <lineage>
        <taxon>Bacteria</taxon>
        <taxon>Pseudomonadati</taxon>
        <taxon>Pseudomonadota</taxon>
        <taxon>Alphaproteobacteria</taxon>
        <taxon>Rhodobacterales</taxon>
        <taxon>Roseobacteraceae</taxon>
        <taxon>Tranquillimonas</taxon>
    </lineage>
</organism>
<evidence type="ECO:0000256" key="5">
    <source>
        <dbReference type="ARBA" id="ARBA00019045"/>
    </source>
</evidence>
<dbReference type="GO" id="GO:0102276">
    <property type="term" value="F:2-oxoglutarate oxygenase/decarboxylase (ethylene-forming) activity"/>
    <property type="evidence" value="ECO:0007669"/>
    <property type="project" value="UniProtKB-EC"/>
</dbReference>
<feature type="domain" description="Fe2OG dioxygenase" evidence="12">
    <location>
        <begin position="168"/>
        <end position="264"/>
    </location>
</feature>
<dbReference type="GO" id="GO:0046872">
    <property type="term" value="F:metal ion binding"/>
    <property type="evidence" value="ECO:0007669"/>
    <property type="project" value="UniProtKB-KW"/>
</dbReference>
<dbReference type="InterPro" id="IPR026992">
    <property type="entry name" value="DIOX_N"/>
</dbReference>
<comment type="cofactor">
    <cofactor evidence="1">
        <name>Fe(2+)</name>
        <dbReference type="ChEBI" id="CHEBI:29033"/>
    </cofactor>
</comment>
<dbReference type="OrthoDB" id="21825at2"/>
<evidence type="ECO:0000313" key="13">
    <source>
        <dbReference type="EMBL" id="SES20535.1"/>
    </source>
</evidence>
<dbReference type="Gene3D" id="2.60.120.330">
    <property type="entry name" value="B-lactam Antibiotic, Isopenicillin N Synthase, Chain"/>
    <property type="match status" value="1"/>
</dbReference>
<dbReference type="PROSITE" id="PS51471">
    <property type="entry name" value="FE2OG_OXY"/>
    <property type="match status" value="1"/>
</dbReference>
<evidence type="ECO:0000256" key="10">
    <source>
        <dbReference type="ARBA" id="ARBA00049359"/>
    </source>
</evidence>
<name>A0A1H9VFR7_9RHOB</name>
<evidence type="ECO:0000256" key="11">
    <source>
        <dbReference type="RuleBase" id="RU003682"/>
    </source>
</evidence>
<dbReference type="AlphaFoldDB" id="A0A1H9VFR7"/>
<dbReference type="Pfam" id="PF14226">
    <property type="entry name" value="DIOX_N"/>
    <property type="match status" value="1"/>
</dbReference>
<dbReference type="SUPFAM" id="SSF51197">
    <property type="entry name" value="Clavaminate synthase-like"/>
    <property type="match status" value="1"/>
</dbReference>
<comment type="pathway">
    <text evidence="2">Alkene biosynthesis; ethylene biosynthesis via 2-oxoglutarate.</text>
</comment>
<dbReference type="EC" id="1.14.20.7" evidence="3"/>
<evidence type="ECO:0000256" key="4">
    <source>
        <dbReference type="ARBA" id="ARBA00012531"/>
    </source>
</evidence>
<dbReference type="PRINTS" id="PR00682">
    <property type="entry name" value="IPNSYNTHASE"/>
</dbReference>
<keyword evidence="6" id="KW-0266">Ethylene biosynthesis</keyword>
<evidence type="ECO:0000259" key="12">
    <source>
        <dbReference type="PROSITE" id="PS51471"/>
    </source>
</evidence>
<dbReference type="EMBL" id="FOGU01000007">
    <property type="protein sequence ID" value="SES20535.1"/>
    <property type="molecule type" value="Genomic_DNA"/>
</dbReference>
<comment type="similarity">
    <text evidence="11">Belongs to the iron/ascorbate-dependent oxidoreductase family.</text>
</comment>
<dbReference type="InterPro" id="IPR027443">
    <property type="entry name" value="IPNS-like_sf"/>
</dbReference>
<dbReference type="InterPro" id="IPR005123">
    <property type="entry name" value="Oxoglu/Fe-dep_dioxygenase_dom"/>
</dbReference>
<reference evidence="13 14" key="1">
    <citation type="submission" date="2016-10" db="EMBL/GenBank/DDBJ databases">
        <authorList>
            <person name="de Groot N.N."/>
        </authorList>
    </citation>
    <scope>NUCLEOTIDE SEQUENCE [LARGE SCALE GENOMIC DNA]</scope>
    <source>
        <strain evidence="13 14">DSM 23042</strain>
    </source>
</reference>
<evidence type="ECO:0000256" key="2">
    <source>
        <dbReference type="ARBA" id="ARBA00004767"/>
    </source>
</evidence>
<keyword evidence="11" id="KW-0479">Metal-binding</keyword>
<dbReference type="GO" id="GO:0009693">
    <property type="term" value="P:ethylene biosynthetic process"/>
    <property type="evidence" value="ECO:0007669"/>
    <property type="project" value="UniProtKB-KW"/>
</dbReference>
<protein>
    <recommendedName>
        <fullName evidence="5">2-oxoglutarate-dependent ethylene/succinate-forming enzyme</fullName>
        <ecNumber evidence="4">1.13.12.19</ecNumber>
        <ecNumber evidence="3">1.14.20.7</ecNumber>
    </recommendedName>
    <alternativeName>
        <fullName evidence="7">2-oxoglutarate dioxygenase (ethylene-forming)</fullName>
    </alternativeName>
    <alternativeName>
        <fullName evidence="8">2-oxoglutarate/L-arginine monooxygenase/decarboxylase (succinate-forming)</fullName>
    </alternativeName>
</protein>
<evidence type="ECO:0000313" key="14">
    <source>
        <dbReference type="Proteomes" id="UP000198885"/>
    </source>
</evidence>